<dbReference type="PANTHER" id="PTHR30118">
    <property type="entry name" value="HTH-TYPE TRANSCRIPTIONAL REGULATOR LEUO-RELATED"/>
    <property type="match status" value="1"/>
</dbReference>
<dbReference type="GO" id="GO:0003700">
    <property type="term" value="F:DNA-binding transcription factor activity"/>
    <property type="evidence" value="ECO:0007669"/>
    <property type="project" value="InterPro"/>
</dbReference>
<dbReference type="SUPFAM" id="SSF46785">
    <property type="entry name" value="Winged helix' DNA-binding domain"/>
    <property type="match status" value="1"/>
</dbReference>
<reference evidence="6 7" key="1">
    <citation type="submission" date="2018-03" db="EMBL/GenBank/DDBJ databases">
        <title>Draft genome sequence of the first documented clinical Siccibacter turicensis isolate in Austria.</title>
        <authorList>
            <person name="Lepuschitz S."/>
            <person name="Pekard-Amenitsch S."/>
            <person name="Haunold R."/>
            <person name="Schill S."/>
            <person name="Mach R."/>
            <person name="Allerberger F."/>
            <person name="Ruppitsch W."/>
            <person name="Forsythe S.J."/>
        </authorList>
    </citation>
    <scope>NUCLEOTIDE SEQUENCE [LARGE SCALE GENOMIC DNA]</scope>
    <source>
        <strain evidence="6 7">6100069499-17</strain>
    </source>
</reference>
<comment type="similarity">
    <text evidence="1">Belongs to the LysR transcriptional regulatory family.</text>
</comment>
<name>A0A2P8VH27_9ENTR</name>
<dbReference type="InterPro" id="IPR036390">
    <property type="entry name" value="WH_DNA-bd_sf"/>
</dbReference>
<dbReference type="PANTHER" id="PTHR30118:SF6">
    <property type="entry name" value="HTH-TYPE TRANSCRIPTIONAL REGULATOR LEUO"/>
    <property type="match status" value="1"/>
</dbReference>
<evidence type="ECO:0000313" key="7">
    <source>
        <dbReference type="Proteomes" id="UP000240212"/>
    </source>
</evidence>
<dbReference type="GO" id="GO:0003677">
    <property type="term" value="F:DNA binding"/>
    <property type="evidence" value="ECO:0007669"/>
    <property type="project" value="UniProtKB-KW"/>
</dbReference>
<dbReference type="Pfam" id="PF03466">
    <property type="entry name" value="LysR_substrate"/>
    <property type="match status" value="1"/>
</dbReference>
<keyword evidence="7" id="KW-1185">Reference proteome</keyword>
<evidence type="ECO:0000256" key="2">
    <source>
        <dbReference type="ARBA" id="ARBA00023015"/>
    </source>
</evidence>
<dbReference type="OrthoDB" id="6628414at2"/>
<dbReference type="PROSITE" id="PS50931">
    <property type="entry name" value="HTH_LYSR"/>
    <property type="match status" value="1"/>
</dbReference>
<dbReference type="Proteomes" id="UP000240212">
    <property type="component" value="Unassembled WGS sequence"/>
</dbReference>
<dbReference type="Gene3D" id="3.40.190.10">
    <property type="entry name" value="Periplasmic binding protein-like II"/>
    <property type="match status" value="2"/>
</dbReference>
<sequence>MSANPAIKDFDLNLIKVLDAVINAGNATKASKRLNVTPAAVSQALQRLQSAYSDELFIRTREGLAPTTRAREIHSAYSQALEIIAFTLDQPPRIDKKKEITIMGNDINEQYYFSQLYEFEPFTHYLLNYCSMPQRTDQYRDALIAGSADLVLSARLPDGPEIESAAIEHFRDYCVVCSQHNPLAEMPGMSVYQFFAFQHAVYRPAPWVLSLPDKIRTLFPDVVSGGMQRIGYSTDSINGLICTVESSSFIAVLPYRLARFFQIQKKINIAIMPLPDELNFTSQMLYASWHRKNRHLNNVKEIVAMLQTLSSFRKW</sequence>
<evidence type="ECO:0000259" key="5">
    <source>
        <dbReference type="PROSITE" id="PS50931"/>
    </source>
</evidence>
<organism evidence="6 7">
    <name type="scientific">Siccibacter turicensis</name>
    <dbReference type="NCBI Taxonomy" id="357233"/>
    <lineage>
        <taxon>Bacteria</taxon>
        <taxon>Pseudomonadati</taxon>
        <taxon>Pseudomonadota</taxon>
        <taxon>Gammaproteobacteria</taxon>
        <taxon>Enterobacterales</taxon>
        <taxon>Enterobacteriaceae</taxon>
        <taxon>Siccibacter</taxon>
    </lineage>
</organism>
<evidence type="ECO:0000256" key="3">
    <source>
        <dbReference type="ARBA" id="ARBA00023125"/>
    </source>
</evidence>
<dbReference type="InterPro" id="IPR000847">
    <property type="entry name" value="LysR_HTH_N"/>
</dbReference>
<dbReference type="STRING" id="1388748.GCA_000463155_00530"/>
<dbReference type="InterPro" id="IPR005119">
    <property type="entry name" value="LysR_subst-bd"/>
</dbReference>
<dbReference type="RefSeq" id="WP_106877763.1">
    <property type="nucleotide sequence ID" value="NZ_PYEP01000006.1"/>
</dbReference>
<protein>
    <submittedName>
        <fullName evidence="6">LysR family transcriptional regulator</fullName>
    </submittedName>
</protein>
<keyword evidence="2" id="KW-0805">Transcription regulation</keyword>
<evidence type="ECO:0000256" key="1">
    <source>
        <dbReference type="ARBA" id="ARBA00009437"/>
    </source>
</evidence>
<dbReference type="AlphaFoldDB" id="A0A2P8VH27"/>
<keyword evidence="3" id="KW-0238">DNA-binding</keyword>
<evidence type="ECO:0000313" key="6">
    <source>
        <dbReference type="EMBL" id="PSN06836.1"/>
    </source>
</evidence>
<dbReference type="InterPro" id="IPR036388">
    <property type="entry name" value="WH-like_DNA-bd_sf"/>
</dbReference>
<dbReference type="InterPro" id="IPR050389">
    <property type="entry name" value="LysR-type_TF"/>
</dbReference>
<dbReference type="SUPFAM" id="SSF53850">
    <property type="entry name" value="Periplasmic binding protein-like II"/>
    <property type="match status" value="1"/>
</dbReference>
<dbReference type="EMBL" id="PYEP01000006">
    <property type="protein sequence ID" value="PSN06836.1"/>
    <property type="molecule type" value="Genomic_DNA"/>
</dbReference>
<accession>A0A2P8VH27</accession>
<comment type="caution">
    <text evidence="6">The sequence shown here is derived from an EMBL/GenBank/DDBJ whole genome shotgun (WGS) entry which is preliminary data.</text>
</comment>
<feature type="domain" description="HTH lysR-type" evidence="5">
    <location>
        <begin position="10"/>
        <end position="67"/>
    </location>
</feature>
<evidence type="ECO:0000256" key="4">
    <source>
        <dbReference type="ARBA" id="ARBA00023163"/>
    </source>
</evidence>
<dbReference type="Pfam" id="PF00126">
    <property type="entry name" value="HTH_1"/>
    <property type="match status" value="1"/>
</dbReference>
<gene>
    <name evidence="6" type="ORF">C7G83_14640</name>
</gene>
<keyword evidence="4" id="KW-0804">Transcription</keyword>
<dbReference type="Gene3D" id="1.10.10.10">
    <property type="entry name" value="Winged helix-like DNA-binding domain superfamily/Winged helix DNA-binding domain"/>
    <property type="match status" value="1"/>
</dbReference>
<proteinExistence type="inferred from homology"/>